<feature type="domain" description="HTH deoR-type" evidence="3">
    <location>
        <begin position="10"/>
        <end position="74"/>
    </location>
</feature>
<keyword evidence="7" id="KW-1185">Reference proteome</keyword>
<dbReference type="SUPFAM" id="SSF46785">
    <property type="entry name" value="Winged helix' DNA-binding domain"/>
    <property type="match status" value="1"/>
</dbReference>
<keyword evidence="1" id="KW-0805">Transcription regulation</keyword>
<dbReference type="HOGENOM" id="CLU_073597_0_0_9"/>
<dbReference type="STRING" id="546271.Selsp_2121"/>
<evidence type="ECO:0000259" key="3">
    <source>
        <dbReference type="PROSITE" id="PS51000"/>
    </source>
</evidence>
<evidence type="ECO:0000313" key="4">
    <source>
        <dbReference type="EMBL" id="AEC01068.1"/>
    </source>
</evidence>
<dbReference type="KEGG" id="ssg:Selsp_2121"/>
<reference evidence="4 7" key="2">
    <citation type="submission" date="2011-04" db="EMBL/GenBank/DDBJ databases">
        <title>The complete genome of Selenomonas sputigena DSM 20758.</title>
        <authorList>
            <consortium name="US DOE Joint Genome Institute (JGI-PGF)"/>
            <person name="Lucas S."/>
            <person name="Copeland A."/>
            <person name="Lapidus A."/>
            <person name="Bruce D."/>
            <person name="Goodwin L."/>
            <person name="Pitluck S."/>
            <person name="Peters L."/>
            <person name="Kyrpides N."/>
            <person name="Mavromatis K."/>
            <person name="Ivanova N."/>
            <person name="Ovchinnikova G."/>
            <person name="Teshima H."/>
            <person name="Detter J.C."/>
            <person name="Tapia R."/>
            <person name="Han C."/>
            <person name="Land M."/>
            <person name="Hauser L."/>
            <person name="Markowitz V."/>
            <person name="Cheng J.-F."/>
            <person name="Hugenholtz P."/>
            <person name="Woyke T."/>
            <person name="Wu D."/>
            <person name="Gronow S."/>
            <person name="Wellnitz S."/>
            <person name="Schneider S."/>
            <person name="Klenk H.-P."/>
            <person name="Eisen J.A."/>
        </authorList>
    </citation>
    <scope>NUCLEOTIDE SEQUENCE [LARGE SCALE GENOMIC DNA]</scope>
    <source>
        <strain evidence="4">ATCC 35185</strain>
        <strain evidence="7">ATCC 35185 / DSM 20758 / VPI D19B-28</strain>
    </source>
</reference>
<dbReference type="RefSeq" id="WP_006193224.1">
    <property type="nucleotide sequence ID" value="NC_015437.1"/>
</dbReference>
<evidence type="ECO:0000313" key="7">
    <source>
        <dbReference type="Proteomes" id="UP000011124"/>
    </source>
</evidence>
<protein>
    <submittedName>
        <fullName evidence="5">HTH domain protein</fullName>
    </submittedName>
</protein>
<dbReference type="OrthoDB" id="86031at2"/>
<sequence>MQTDTHADNRSYRLLDLYKRLQQGEALSKRELADQYRVSEKTVQRDIEGLREYLAGEQSYLEVVYDKEAGGYRISRESAEGLQPEEVFAVCKILLESRPFPKAVMQRLLGKLLSQVSREKRDVVEKLIAQETHHYTEPQHGRDVIPALWRLAAAIREQRITSFSYTRLDGVCHERVVKPVAILFSEFYFYLIAYYADDSADYPIVFRIDRMEKISVKKERFSVPYRERFKEGEFRKRIQFMYAGELRRITFTYSGCSLEAIRDRLPTLRVLKEEAGIYTLMAESYGKGIEMWLRTQGEEVQVLEVCRG</sequence>
<dbReference type="PANTHER" id="PTHR34580:SF1">
    <property type="entry name" value="PROTEIN PAFC"/>
    <property type="match status" value="1"/>
</dbReference>
<dbReference type="PANTHER" id="PTHR34580">
    <property type="match status" value="1"/>
</dbReference>
<dbReference type="AlphaFoldDB" id="C9LWR7"/>
<dbReference type="InterPro" id="IPR036388">
    <property type="entry name" value="WH-like_DNA-bd_sf"/>
</dbReference>
<accession>C9LWR7</accession>
<keyword evidence="2" id="KW-0804">Transcription</keyword>
<dbReference type="InterPro" id="IPR001034">
    <property type="entry name" value="DeoR_HTH"/>
</dbReference>
<proteinExistence type="predicted"/>
<dbReference type="Pfam" id="PF08279">
    <property type="entry name" value="HTH_11"/>
    <property type="match status" value="1"/>
</dbReference>
<evidence type="ECO:0000313" key="5">
    <source>
        <dbReference type="EMBL" id="EEX76593.1"/>
    </source>
</evidence>
<name>C9LWR7_SELS3</name>
<gene>
    <name evidence="4" type="ordered locus">Selsp_2121</name>
    <name evidence="5" type="ORF">SELSPUOL_01922</name>
</gene>
<dbReference type="EMBL" id="ACKP02000046">
    <property type="protein sequence ID" value="EEX76593.1"/>
    <property type="molecule type" value="Genomic_DNA"/>
</dbReference>
<dbReference type="Proteomes" id="UP000011124">
    <property type="component" value="Chromosome"/>
</dbReference>
<dbReference type="GO" id="GO:0003700">
    <property type="term" value="F:DNA-binding transcription factor activity"/>
    <property type="evidence" value="ECO:0007669"/>
    <property type="project" value="InterPro"/>
</dbReference>
<dbReference type="eggNOG" id="COG2378">
    <property type="taxonomic scope" value="Bacteria"/>
</dbReference>
<dbReference type="InterPro" id="IPR026881">
    <property type="entry name" value="WYL_dom"/>
</dbReference>
<organism evidence="5 6">
    <name type="scientific">Selenomonas sputigena (strain ATCC 35185 / DSM 20758 / CCUG 44933 / VPI D19B-28)</name>
    <dbReference type="NCBI Taxonomy" id="546271"/>
    <lineage>
        <taxon>Bacteria</taxon>
        <taxon>Bacillati</taxon>
        <taxon>Bacillota</taxon>
        <taxon>Negativicutes</taxon>
        <taxon>Selenomonadales</taxon>
        <taxon>Selenomonadaceae</taxon>
        <taxon>Selenomonas</taxon>
    </lineage>
</organism>
<evidence type="ECO:0000313" key="6">
    <source>
        <dbReference type="Proteomes" id="UP000003505"/>
    </source>
</evidence>
<dbReference type="InterPro" id="IPR036390">
    <property type="entry name" value="WH_DNA-bd_sf"/>
</dbReference>
<reference evidence="5 6" key="1">
    <citation type="submission" date="2009-09" db="EMBL/GenBank/DDBJ databases">
        <authorList>
            <person name="Weinstock G."/>
            <person name="Sodergren E."/>
            <person name="Clifton S."/>
            <person name="Fulton L."/>
            <person name="Fulton B."/>
            <person name="Courtney L."/>
            <person name="Fronick C."/>
            <person name="Harrison M."/>
            <person name="Strong C."/>
            <person name="Farmer C."/>
            <person name="Delahaunty K."/>
            <person name="Markovic C."/>
            <person name="Hall O."/>
            <person name="Minx P."/>
            <person name="Tomlinson C."/>
            <person name="Mitreva M."/>
            <person name="Nelson J."/>
            <person name="Hou S."/>
            <person name="Wollam A."/>
            <person name="Pepin K.H."/>
            <person name="Johnson M."/>
            <person name="Bhonagiri V."/>
            <person name="Nash W.E."/>
            <person name="Warren W."/>
            <person name="Chinwalla A."/>
            <person name="Mardis E.R."/>
            <person name="Wilson R.K."/>
        </authorList>
    </citation>
    <scope>NUCLEOTIDE SEQUENCE [LARGE SCALE GENOMIC DNA]</scope>
    <source>
        <strain evidence="5">ATCC 35185</strain>
        <strain evidence="6">ATCC 35185 / DSM 20758 / VPI D19B-28</strain>
    </source>
</reference>
<evidence type="ECO:0000256" key="1">
    <source>
        <dbReference type="ARBA" id="ARBA00023015"/>
    </source>
</evidence>
<dbReference type="Pfam" id="PF13280">
    <property type="entry name" value="WYL"/>
    <property type="match status" value="1"/>
</dbReference>
<dbReference type="PROSITE" id="PS52050">
    <property type="entry name" value="WYL"/>
    <property type="match status" value="1"/>
</dbReference>
<dbReference type="EMBL" id="CP002637">
    <property type="protein sequence ID" value="AEC01068.1"/>
    <property type="molecule type" value="Genomic_DNA"/>
</dbReference>
<dbReference type="Gene3D" id="1.10.10.10">
    <property type="entry name" value="Winged helix-like DNA-binding domain superfamily/Winged helix DNA-binding domain"/>
    <property type="match status" value="1"/>
</dbReference>
<dbReference type="InterPro" id="IPR013196">
    <property type="entry name" value="HTH_11"/>
</dbReference>
<dbReference type="InterPro" id="IPR051534">
    <property type="entry name" value="CBASS_pafABC_assoc_protein"/>
</dbReference>
<dbReference type="PROSITE" id="PS51000">
    <property type="entry name" value="HTH_DEOR_2"/>
    <property type="match status" value="1"/>
</dbReference>
<dbReference type="Proteomes" id="UP000003505">
    <property type="component" value="Unassembled WGS sequence"/>
</dbReference>
<evidence type="ECO:0000256" key="2">
    <source>
        <dbReference type="ARBA" id="ARBA00023163"/>
    </source>
</evidence>